<evidence type="ECO:0000313" key="1">
    <source>
        <dbReference type="EMBL" id="KAK9397122.1"/>
    </source>
</evidence>
<accession>A0AAW1B6J9</accession>
<comment type="caution">
    <text evidence="1">The sequence shown here is derived from an EMBL/GenBank/DDBJ whole genome shotgun (WGS) entry which is preliminary data.</text>
</comment>
<proteinExistence type="predicted"/>
<feature type="non-terminal residue" evidence="1">
    <location>
        <position position="444"/>
    </location>
</feature>
<evidence type="ECO:0000313" key="2">
    <source>
        <dbReference type="Proteomes" id="UP001474421"/>
    </source>
</evidence>
<dbReference type="Gene3D" id="2.170.15.10">
    <property type="entry name" value="Proaerolysin, chain A, domain 3"/>
    <property type="match status" value="1"/>
</dbReference>
<organism evidence="1 2">
    <name type="scientific">Crotalus adamanteus</name>
    <name type="common">Eastern diamondback rattlesnake</name>
    <dbReference type="NCBI Taxonomy" id="8729"/>
    <lineage>
        <taxon>Eukaryota</taxon>
        <taxon>Metazoa</taxon>
        <taxon>Chordata</taxon>
        <taxon>Craniata</taxon>
        <taxon>Vertebrata</taxon>
        <taxon>Euteleostomi</taxon>
        <taxon>Lepidosauria</taxon>
        <taxon>Squamata</taxon>
        <taxon>Bifurcata</taxon>
        <taxon>Unidentata</taxon>
        <taxon>Episquamata</taxon>
        <taxon>Toxicofera</taxon>
        <taxon>Serpentes</taxon>
        <taxon>Colubroidea</taxon>
        <taxon>Viperidae</taxon>
        <taxon>Crotalinae</taxon>
        <taxon>Crotalus</taxon>
    </lineage>
</organism>
<evidence type="ECO:0008006" key="3">
    <source>
        <dbReference type="Google" id="ProtNLM"/>
    </source>
</evidence>
<protein>
    <recommendedName>
        <fullName evidence="3">Natterin-3-like</fullName>
    </recommendedName>
</protein>
<reference evidence="1 2" key="1">
    <citation type="journal article" date="2024" name="Proc. Natl. Acad. Sci. U.S.A.">
        <title>The genetic regulatory architecture and epigenomic basis for age-related changes in rattlesnake venom.</title>
        <authorList>
            <person name="Hogan M.P."/>
            <person name="Holding M.L."/>
            <person name="Nystrom G.S."/>
            <person name="Colston T.J."/>
            <person name="Bartlett D.A."/>
            <person name="Mason A.J."/>
            <person name="Ellsworth S.A."/>
            <person name="Rautsaw R.M."/>
            <person name="Lawrence K.C."/>
            <person name="Strickland J.L."/>
            <person name="He B."/>
            <person name="Fraser P."/>
            <person name="Margres M.J."/>
            <person name="Gilbert D.M."/>
            <person name="Gibbs H.L."/>
            <person name="Parkinson C.L."/>
            <person name="Rokyta D.R."/>
        </authorList>
    </citation>
    <scope>NUCLEOTIDE SEQUENCE [LARGE SCALE GENOMIC DNA]</scope>
    <source>
        <strain evidence="1">DRR0105</strain>
    </source>
</reference>
<keyword evidence="2" id="KW-1185">Reference proteome</keyword>
<dbReference type="EMBL" id="JAOTOJ010000008">
    <property type="protein sequence ID" value="KAK9397122.1"/>
    <property type="molecule type" value="Genomic_DNA"/>
</dbReference>
<dbReference type="PANTHER" id="PTHR31649">
    <property type="entry name" value="AGAP009604-PA"/>
    <property type="match status" value="1"/>
</dbReference>
<dbReference type="AlphaFoldDB" id="A0AAW1B6J9"/>
<name>A0AAW1B6J9_CROAD</name>
<sequence length="444" mass="49280">MLGTKAYGHGSDPHGTAVRVRISLLIVNTVLALTVIQYVSSVIILEKVRAEELNPTQTQIARAAIAYQKPWTSERDPKMHLLFCTLFLSLIIDGPLANEINSNLKLQKRSVKKSPPQLIPDETHIAQDQNDDIQHSSRNVSVFYETTMSWTLFPGSVPTGAVSHWNSYAGRWEYPCIEPGCAAGYYSPSRGPYCYYPYGNKEYSTSEFWILVNGHDFESLSWKGGSWGKVPPNSINTCAGINLFVGKNKYGLGKVDSKNQAFFLGWNGKEYWYKHYDVLTINKDYRSQSISNVNYELNQGSYSEGGISIVSSKVTNHDCRTVKKSTTLSGTVTSEHTWDVGISFSQGIGFTMTAGIPEVFGISWGISSEKTFNWTKGYTQSESITYSDTVEVEVPPNHSCELEMGGMKMRASIPFNATATRYYHSGATRIAPIQGTSHNAVVAQ</sequence>
<dbReference type="SUPFAM" id="SSF56973">
    <property type="entry name" value="Aerolisin/ETX pore-forming domain"/>
    <property type="match status" value="1"/>
</dbReference>
<dbReference type="Proteomes" id="UP001474421">
    <property type="component" value="Unassembled WGS sequence"/>
</dbReference>
<dbReference type="PANTHER" id="PTHR31649:SF1">
    <property type="entry name" value="FARNESOIC ACID O-METHYL TRANSFERASE DOMAIN-CONTAINING PROTEIN"/>
    <property type="match status" value="1"/>
</dbReference>
<dbReference type="CDD" id="cd20220">
    <property type="entry name" value="PFM_natterin-3-like"/>
    <property type="match status" value="1"/>
</dbReference>
<gene>
    <name evidence="1" type="ORF">NXF25_020483</name>
</gene>